<dbReference type="Proteomes" id="UP000270795">
    <property type="component" value="Unassembled WGS sequence"/>
</dbReference>
<comment type="subcellular location">
    <subcellularLocation>
        <location evidence="1">Cell inner membrane</location>
    </subcellularLocation>
</comment>
<keyword evidence="8" id="KW-1133">Transmembrane helix</keyword>
<comment type="caution">
    <text evidence="9">The sequence shown here is derived from an EMBL/GenBank/DDBJ whole genome shotgun (WGS) entry which is preliminary data.</text>
</comment>
<evidence type="ECO:0000256" key="5">
    <source>
        <dbReference type="ARBA" id="ARBA00023136"/>
    </source>
</evidence>
<dbReference type="CDD" id="cd07984">
    <property type="entry name" value="LPLAT_LABLAT-like"/>
    <property type="match status" value="1"/>
</dbReference>
<keyword evidence="8" id="KW-0812">Transmembrane</keyword>
<keyword evidence="6 9" id="KW-0012">Acyltransferase</keyword>
<dbReference type="GO" id="GO:0005886">
    <property type="term" value="C:plasma membrane"/>
    <property type="evidence" value="ECO:0007669"/>
    <property type="project" value="UniProtKB-SubCell"/>
</dbReference>
<organism evidence="9 10">
    <name type="scientific">Pseudomonas savastanoi</name>
    <name type="common">Pseudomonas syringae pv. savastanoi</name>
    <dbReference type="NCBI Taxonomy" id="29438"/>
    <lineage>
        <taxon>Bacteria</taxon>
        <taxon>Pseudomonadati</taxon>
        <taxon>Pseudomonadota</taxon>
        <taxon>Gammaproteobacteria</taxon>
        <taxon>Pseudomonadales</taxon>
        <taxon>Pseudomonadaceae</taxon>
        <taxon>Pseudomonas</taxon>
    </lineage>
</organism>
<dbReference type="InterPro" id="IPR004960">
    <property type="entry name" value="LipA_acyltrans"/>
</dbReference>
<dbReference type="GO" id="GO:0016746">
    <property type="term" value="F:acyltransferase activity"/>
    <property type="evidence" value="ECO:0007669"/>
    <property type="project" value="UniProtKB-KW"/>
</dbReference>
<sequence>MWLSAVRRKRAQRPPVRPLSHPRLGMDQHPVTAHSRFHVRLSALPAGPGSGADRQRADRQTHGLRLGNSRAPVMARPGDALAADPRSLSAGRPVAFPPVSRQRPDLENARQAVLRHADASAGDPLATVALMTIEKSPKEHWASHEERGSFLLMKLTAWGMRVLGRRLLSPVLYGIVLYFFAFGRRARHSIWEYQQRLADWSARPELRPTQRRVFGQFMAFAEALLDKLDVWNGRLGIEQIEIIDPALLRHNLRGERGQMLVGAHLGNLEVCRALAELGEKVTMNVLVHTKHAERFNRLLGEAGATNLRLIQVSELDPAIMLQLSQRLDEGEWLAIAGDRVALHGGRNVRVDFLGKPATFPQGPWLLAGLLKCPVNLFFCLKGPNGYRVILEPFADAIEWRRSDRAQVIAHWATRYAERLGHYCLEAPQQWFNFYPFWKSDDDSSS</sequence>
<dbReference type="EMBL" id="RBUM01000381">
    <property type="protein sequence ID" value="RMV11751.1"/>
    <property type="molecule type" value="Genomic_DNA"/>
</dbReference>
<accession>A0A3M5ZXU6</accession>
<keyword evidence="3" id="KW-0997">Cell inner membrane</keyword>
<evidence type="ECO:0000313" key="10">
    <source>
        <dbReference type="Proteomes" id="UP000270795"/>
    </source>
</evidence>
<keyword evidence="4 9" id="KW-0808">Transferase</keyword>
<dbReference type="AlphaFoldDB" id="A0A3M5ZXU6"/>
<feature type="transmembrane region" description="Helical" evidence="8">
    <location>
        <begin position="163"/>
        <end position="182"/>
    </location>
</feature>
<dbReference type="PANTHER" id="PTHR30606">
    <property type="entry name" value="LIPID A BIOSYNTHESIS LAUROYL ACYLTRANSFERASE"/>
    <property type="match status" value="1"/>
</dbReference>
<keyword evidence="5 8" id="KW-0472">Membrane</keyword>
<evidence type="ECO:0000256" key="6">
    <source>
        <dbReference type="ARBA" id="ARBA00023315"/>
    </source>
</evidence>
<dbReference type="Pfam" id="PF03279">
    <property type="entry name" value="Lip_A_acyltrans"/>
    <property type="match status" value="1"/>
</dbReference>
<dbReference type="PANTHER" id="PTHR30606:SF9">
    <property type="entry name" value="LIPID A BIOSYNTHESIS LAUROYLTRANSFERASE"/>
    <property type="match status" value="1"/>
</dbReference>
<evidence type="ECO:0000256" key="2">
    <source>
        <dbReference type="ARBA" id="ARBA00022475"/>
    </source>
</evidence>
<reference evidence="9 10" key="1">
    <citation type="submission" date="2018-08" db="EMBL/GenBank/DDBJ databases">
        <title>Recombination of ecologically and evolutionarily significant loci maintains genetic cohesion in the Pseudomonas syringae species complex.</title>
        <authorList>
            <person name="Dillon M."/>
            <person name="Thakur S."/>
            <person name="Almeida R.N.D."/>
            <person name="Weir B.S."/>
            <person name="Guttman D.S."/>
        </authorList>
    </citation>
    <scope>NUCLEOTIDE SEQUENCE [LARGE SCALE GENOMIC DNA]</scope>
    <source>
        <strain evidence="9 10">ICMP 11899</strain>
    </source>
</reference>
<evidence type="ECO:0000256" key="8">
    <source>
        <dbReference type="SAM" id="Phobius"/>
    </source>
</evidence>
<evidence type="ECO:0000256" key="7">
    <source>
        <dbReference type="SAM" id="MobiDB-lite"/>
    </source>
</evidence>
<feature type="compositionally biased region" description="Basic residues" evidence="7">
    <location>
        <begin position="1"/>
        <end position="12"/>
    </location>
</feature>
<gene>
    <name evidence="9" type="ORF">ALP17_110772</name>
</gene>
<evidence type="ECO:0000256" key="3">
    <source>
        <dbReference type="ARBA" id="ARBA00022519"/>
    </source>
</evidence>
<dbReference type="GO" id="GO:0009247">
    <property type="term" value="P:glycolipid biosynthetic process"/>
    <property type="evidence" value="ECO:0007669"/>
    <property type="project" value="UniProtKB-ARBA"/>
</dbReference>
<protein>
    <submittedName>
        <fullName evidence="9">Lysophospholipid acyltransferase</fullName>
    </submittedName>
</protein>
<evidence type="ECO:0000256" key="4">
    <source>
        <dbReference type="ARBA" id="ARBA00022679"/>
    </source>
</evidence>
<evidence type="ECO:0000256" key="1">
    <source>
        <dbReference type="ARBA" id="ARBA00004533"/>
    </source>
</evidence>
<proteinExistence type="predicted"/>
<feature type="region of interest" description="Disordered" evidence="7">
    <location>
        <begin position="1"/>
        <end position="28"/>
    </location>
</feature>
<feature type="region of interest" description="Disordered" evidence="7">
    <location>
        <begin position="43"/>
        <end position="64"/>
    </location>
</feature>
<evidence type="ECO:0000313" key="9">
    <source>
        <dbReference type="EMBL" id="RMV11751.1"/>
    </source>
</evidence>
<name>A0A3M5ZXU6_PSESS</name>
<keyword evidence="2" id="KW-1003">Cell membrane</keyword>